<sequence length="346" mass="37339">MINRRRFLQLTGLSATLVGTKGFAATAAPAKGPLVVSTWAHNMKANKAAWEVLSKGGYALDAVVTGVMVPEADPSDNSVGYGGLPDRDGKVTVDSCVMNEKGQCGAVMALEDILHPVQVARLVMEKTPHVQLVGEGALKFALSQGFKRTNLLTPESEQAWKEWLKTSNYDPLRTVKELEEKLKREGYEKQEAMLYKWPSEVLNHDTIGMIALDAKGNLCGACTTSGMAFKMDGRVGDSPIIGAGLFVDNEVGAASATGVGEEMVKICGSHTVVEMMRHGASPEAACKEAIRRIVKNNGVNAKNVQACFIAINKKGEYGGYSVMKNFSMAIRNNSIEKSMNTKSWFS</sequence>
<evidence type="ECO:0000313" key="5">
    <source>
        <dbReference type="EMBL" id="TWI85685.1"/>
    </source>
</evidence>
<dbReference type="RefSeq" id="WP_144884785.1">
    <property type="nucleotide sequence ID" value="NZ_VLLE01000002.1"/>
</dbReference>
<evidence type="ECO:0000256" key="2">
    <source>
        <dbReference type="PIRSR" id="PIRSR600246-2"/>
    </source>
</evidence>
<name>A0A562SWL8_9BACT</name>
<feature type="signal peptide" evidence="4">
    <location>
        <begin position="1"/>
        <end position="24"/>
    </location>
</feature>
<dbReference type="SUPFAM" id="SSF56235">
    <property type="entry name" value="N-terminal nucleophile aminohydrolases (Ntn hydrolases)"/>
    <property type="match status" value="1"/>
</dbReference>
<evidence type="ECO:0000256" key="4">
    <source>
        <dbReference type="SAM" id="SignalP"/>
    </source>
</evidence>
<feature type="binding site" evidence="2">
    <location>
        <begin position="257"/>
        <end position="260"/>
    </location>
    <ligand>
        <name>substrate</name>
    </ligand>
</feature>
<feature type="active site" description="Nucleophile" evidence="1">
    <location>
        <position position="206"/>
    </location>
</feature>
<dbReference type="PANTHER" id="PTHR10188">
    <property type="entry name" value="L-ASPARAGINASE"/>
    <property type="match status" value="1"/>
</dbReference>
<evidence type="ECO:0000256" key="1">
    <source>
        <dbReference type="PIRSR" id="PIRSR600246-1"/>
    </source>
</evidence>
<gene>
    <name evidence="5" type="ORF">IQ13_0848</name>
</gene>
<dbReference type="CDD" id="cd04513">
    <property type="entry name" value="Glycosylasparaginase"/>
    <property type="match status" value="1"/>
</dbReference>
<protein>
    <submittedName>
        <fullName evidence="5">N4-(Beta-N-acetylglucosaminyl)-L-asparaginase</fullName>
    </submittedName>
</protein>
<dbReference type="GO" id="GO:0016811">
    <property type="term" value="F:hydrolase activity, acting on carbon-nitrogen (but not peptide) bonds, in linear amides"/>
    <property type="evidence" value="ECO:0007669"/>
    <property type="project" value="UniProtKB-ARBA"/>
</dbReference>
<dbReference type="Gene3D" id="3.60.20.30">
    <property type="entry name" value="(Glycosyl)asparaginase"/>
    <property type="match status" value="1"/>
</dbReference>
<dbReference type="AlphaFoldDB" id="A0A562SWL8"/>
<dbReference type="EMBL" id="VLLE01000002">
    <property type="protein sequence ID" value="TWI85685.1"/>
    <property type="molecule type" value="Genomic_DNA"/>
</dbReference>
<dbReference type="InterPro" id="IPR029055">
    <property type="entry name" value="Ntn_hydrolases_N"/>
</dbReference>
<feature type="binding site" evidence="2">
    <location>
        <begin position="234"/>
        <end position="237"/>
    </location>
    <ligand>
        <name>substrate</name>
    </ligand>
</feature>
<dbReference type="PROSITE" id="PS51318">
    <property type="entry name" value="TAT"/>
    <property type="match status" value="1"/>
</dbReference>
<keyword evidence="6" id="KW-1185">Reference proteome</keyword>
<accession>A0A562SWL8</accession>
<keyword evidence="4" id="KW-0732">Signal</keyword>
<dbReference type="InterPro" id="IPR000246">
    <property type="entry name" value="Peptidase_T2"/>
</dbReference>
<reference evidence="5 6" key="1">
    <citation type="journal article" date="2015" name="Stand. Genomic Sci.">
        <title>Genomic Encyclopedia of Bacterial and Archaeal Type Strains, Phase III: the genomes of soil and plant-associated and newly described type strains.</title>
        <authorList>
            <person name="Whitman W.B."/>
            <person name="Woyke T."/>
            <person name="Klenk H.P."/>
            <person name="Zhou Y."/>
            <person name="Lilburn T.G."/>
            <person name="Beck B.J."/>
            <person name="De Vos P."/>
            <person name="Vandamme P."/>
            <person name="Eisen J.A."/>
            <person name="Garrity G."/>
            <person name="Hugenholtz P."/>
            <person name="Kyrpides N.C."/>
        </authorList>
    </citation>
    <scope>NUCLEOTIDE SEQUENCE [LARGE SCALE GENOMIC DNA]</scope>
    <source>
        <strain evidence="5 6">CGMCC 1.7271</strain>
    </source>
</reference>
<organism evidence="5 6">
    <name type="scientific">Lacibacter cauensis</name>
    <dbReference type="NCBI Taxonomy" id="510947"/>
    <lineage>
        <taxon>Bacteria</taxon>
        <taxon>Pseudomonadati</taxon>
        <taxon>Bacteroidota</taxon>
        <taxon>Chitinophagia</taxon>
        <taxon>Chitinophagales</taxon>
        <taxon>Chitinophagaceae</taxon>
        <taxon>Lacibacter</taxon>
    </lineage>
</organism>
<dbReference type="Proteomes" id="UP000316167">
    <property type="component" value="Unassembled WGS sequence"/>
</dbReference>
<feature type="chain" id="PRO_5022122296" evidence="4">
    <location>
        <begin position="25"/>
        <end position="346"/>
    </location>
</feature>
<dbReference type="Pfam" id="PF01112">
    <property type="entry name" value="Asparaginase_2"/>
    <property type="match status" value="1"/>
</dbReference>
<evidence type="ECO:0000313" key="6">
    <source>
        <dbReference type="Proteomes" id="UP000316167"/>
    </source>
</evidence>
<dbReference type="FunFam" id="3.60.20.30:FF:000005">
    <property type="entry name" value="N(4)-(Beta-N-acetylglucosaminyl)-L-asparaginase"/>
    <property type="match status" value="1"/>
</dbReference>
<dbReference type="OrthoDB" id="9780217at2"/>
<dbReference type="GO" id="GO:0005737">
    <property type="term" value="C:cytoplasm"/>
    <property type="evidence" value="ECO:0007669"/>
    <property type="project" value="TreeGrafter"/>
</dbReference>
<feature type="site" description="Cleavage; by autolysis" evidence="3">
    <location>
        <begin position="205"/>
        <end position="206"/>
    </location>
</feature>
<dbReference type="InterPro" id="IPR006311">
    <property type="entry name" value="TAT_signal"/>
</dbReference>
<proteinExistence type="predicted"/>
<comment type="caution">
    <text evidence="5">The sequence shown here is derived from an EMBL/GenBank/DDBJ whole genome shotgun (WGS) entry which is preliminary data.</text>
</comment>
<dbReference type="PANTHER" id="PTHR10188:SF6">
    <property type="entry name" value="N(4)-(BETA-N-ACETYLGLUCOSAMINYL)-L-ASPARAGINASE"/>
    <property type="match status" value="1"/>
</dbReference>
<evidence type="ECO:0000256" key="3">
    <source>
        <dbReference type="PIRSR" id="PIRSR600246-3"/>
    </source>
</evidence>